<dbReference type="InterPro" id="IPR036388">
    <property type="entry name" value="WH-like_DNA-bd_sf"/>
</dbReference>
<evidence type="ECO:0000313" key="7">
    <source>
        <dbReference type="EMBL" id="TCL60958.1"/>
    </source>
</evidence>
<dbReference type="GO" id="GO:0006352">
    <property type="term" value="P:DNA-templated transcription initiation"/>
    <property type="evidence" value="ECO:0007669"/>
    <property type="project" value="InterPro"/>
</dbReference>
<dbReference type="Pfam" id="PF08281">
    <property type="entry name" value="Sigma70_r4_2"/>
    <property type="match status" value="1"/>
</dbReference>
<dbReference type="PANTHER" id="PTHR43133:SF51">
    <property type="entry name" value="RNA POLYMERASE SIGMA FACTOR"/>
    <property type="match status" value="1"/>
</dbReference>
<dbReference type="Proteomes" id="UP000295718">
    <property type="component" value="Unassembled WGS sequence"/>
</dbReference>
<evidence type="ECO:0000256" key="3">
    <source>
        <dbReference type="ARBA" id="ARBA00023082"/>
    </source>
</evidence>
<dbReference type="InterPro" id="IPR013325">
    <property type="entry name" value="RNA_pol_sigma_r2"/>
</dbReference>
<protein>
    <submittedName>
        <fullName evidence="7">RNA polymerase sigma (SigV) subunit</fullName>
    </submittedName>
</protein>
<gene>
    <name evidence="7" type="ORF">EDD76_10155</name>
</gene>
<dbReference type="Pfam" id="PF04542">
    <property type="entry name" value="Sigma70_r2"/>
    <property type="match status" value="1"/>
</dbReference>
<evidence type="ECO:0000256" key="4">
    <source>
        <dbReference type="ARBA" id="ARBA00023163"/>
    </source>
</evidence>
<dbReference type="InterPro" id="IPR013324">
    <property type="entry name" value="RNA_pol_sigma_r3/r4-like"/>
</dbReference>
<proteinExistence type="inferred from homology"/>
<dbReference type="Gene3D" id="1.10.1740.10">
    <property type="match status" value="1"/>
</dbReference>
<comment type="similarity">
    <text evidence="1">Belongs to the sigma-70 factor family. ECF subfamily.</text>
</comment>
<keyword evidence="3" id="KW-0731">Sigma factor</keyword>
<evidence type="ECO:0000256" key="1">
    <source>
        <dbReference type="ARBA" id="ARBA00010641"/>
    </source>
</evidence>
<dbReference type="RefSeq" id="WP_051869599.1">
    <property type="nucleotide sequence ID" value="NZ_JPNB01000002.1"/>
</dbReference>
<name>A0A4R1R638_9FIRM</name>
<evidence type="ECO:0000256" key="2">
    <source>
        <dbReference type="ARBA" id="ARBA00023015"/>
    </source>
</evidence>
<keyword evidence="2" id="KW-0805">Transcription regulation</keyword>
<dbReference type="SUPFAM" id="SSF88946">
    <property type="entry name" value="Sigma2 domain of RNA polymerase sigma factors"/>
    <property type="match status" value="1"/>
</dbReference>
<dbReference type="GO" id="GO:0003677">
    <property type="term" value="F:DNA binding"/>
    <property type="evidence" value="ECO:0007669"/>
    <property type="project" value="InterPro"/>
</dbReference>
<dbReference type="AlphaFoldDB" id="A0A4R1R638"/>
<dbReference type="InterPro" id="IPR014284">
    <property type="entry name" value="RNA_pol_sigma-70_dom"/>
</dbReference>
<feature type="domain" description="RNA polymerase sigma-70 region 2" evidence="5">
    <location>
        <begin position="17"/>
        <end position="79"/>
    </location>
</feature>
<evidence type="ECO:0000259" key="5">
    <source>
        <dbReference type="Pfam" id="PF04542"/>
    </source>
</evidence>
<dbReference type="InterPro" id="IPR039425">
    <property type="entry name" value="RNA_pol_sigma-70-like"/>
</dbReference>
<evidence type="ECO:0000313" key="8">
    <source>
        <dbReference type="Proteomes" id="UP000295718"/>
    </source>
</evidence>
<dbReference type="CDD" id="cd06171">
    <property type="entry name" value="Sigma70_r4"/>
    <property type="match status" value="1"/>
</dbReference>
<comment type="caution">
    <text evidence="7">The sequence shown here is derived from an EMBL/GenBank/DDBJ whole genome shotgun (WGS) entry which is preliminary data.</text>
</comment>
<dbReference type="STRING" id="1469948.GCA_000732725_02714"/>
<keyword evidence="8" id="KW-1185">Reference proteome</keyword>
<dbReference type="EMBL" id="SLUO01000001">
    <property type="protein sequence ID" value="TCL60958.1"/>
    <property type="molecule type" value="Genomic_DNA"/>
</dbReference>
<dbReference type="InterPro" id="IPR007627">
    <property type="entry name" value="RNA_pol_sigma70_r2"/>
</dbReference>
<dbReference type="GO" id="GO:0016987">
    <property type="term" value="F:sigma factor activity"/>
    <property type="evidence" value="ECO:0007669"/>
    <property type="project" value="UniProtKB-KW"/>
</dbReference>
<accession>A0A4R1R638</accession>
<feature type="domain" description="RNA polymerase sigma factor 70 region 4 type 2" evidence="6">
    <location>
        <begin position="101"/>
        <end position="151"/>
    </location>
</feature>
<dbReference type="PANTHER" id="PTHR43133">
    <property type="entry name" value="RNA POLYMERASE ECF-TYPE SIGMA FACTO"/>
    <property type="match status" value="1"/>
</dbReference>
<dbReference type="SUPFAM" id="SSF88659">
    <property type="entry name" value="Sigma3 and sigma4 domains of RNA polymerase sigma factors"/>
    <property type="match status" value="1"/>
</dbReference>
<dbReference type="OrthoDB" id="9782703at2"/>
<keyword evidence="4" id="KW-0804">Transcription</keyword>
<dbReference type="NCBIfam" id="TIGR02937">
    <property type="entry name" value="sigma70-ECF"/>
    <property type="match status" value="1"/>
</dbReference>
<sequence length="157" mass="18420">MSKNKTEEIVEKTFIMNYSKYYRLAYSYVHNEADAVDIVQEAAYRAILKSDSLKNASFADTWICRIVINEAYSVLRKKKTEALEAEENSIVQEDRYEDIDLKNAIENLDAEDKTVIILRYYEDKKLEEIAEIMEMNLSTVKSRLYRVLDKLRLVLAD</sequence>
<reference evidence="7 8" key="1">
    <citation type="submission" date="2019-03" db="EMBL/GenBank/DDBJ databases">
        <title>Genomic Encyclopedia of Type Strains, Phase IV (KMG-IV): sequencing the most valuable type-strain genomes for metagenomic binning, comparative biology and taxonomic classification.</title>
        <authorList>
            <person name="Goeker M."/>
        </authorList>
    </citation>
    <scope>NUCLEOTIDE SEQUENCE [LARGE SCALE GENOMIC DNA]</scope>
    <source>
        <strain evidence="7 8">DSM 100556</strain>
    </source>
</reference>
<evidence type="ECO:0000259" key="6">
    <source>
        <dbReference type="Pfam" id="PF08281"/>
    </source>
</evidence>
<dbReference type="InterPro" id="IPR013249">
    <property type="entry name" value="RNA_pol_sigma70_r4_t2"/>
</dbReference>
<dbReference type="Gene3D" id="1.10.10.10">
    <property type="entry name" value="Winged helix-like DNA-binding domain superfamily/Winged helix DNA-binding domain"/>
    <property type="match status" value="1"/>
</dbReference>
<organism evidence="7 8">
    <name type="scientific">Kineothrix alysoides</name>
    <dbReference type="NCBI Taxonomy" id="1469948"/>
    <lineage>
        <taxon>Bacteria</taxon>
        <taxon>Bacillati</taxon>
        <taxon>Bacillota</taxon>
        <taxon>Clostridia</taxon>
        <taxon>Lachnospirales</taxon>
        <taxon>Lachnospiraceae</taxon>
        <taxon>Kineothrix</taxon>
    </lineage>
</organism>